<organism evidence="1">
    <name type="scientific">marine sediment metagenome</name>
    <dbReference type="NCBI Taxonomy" id="412755"/>
    <lineage>
        <taxon>unclassified sequences</taxon>
        <taxon>metagenomes</taxon>
        <taxon>ecological metagenomes</taxon>
    </lineage>
</organism>
<feature type="non-terminal residue" evidence="1">
    <location>
        <position position="1"/>
    </location>
</feature>
<dbReference type="Gene3D" id="3.40.109.40">
    <property type="match status" value="1"/>
</dbReference>
<reference evidence="1" key="1">
    <citation type="journal article" date="2014" name="Front. Microbiol.">
        <title>High frequency of phylogenetically diverse reductive dehalogenase-homologous genes in deep subseafloor sedimentary metagenomes.</title>
        <authorList>
            <person name="Kawai M."/>
            <person name="Futagami T."/>
            <person name="Toyoda A."/>
            <person name="Takaki Y."/>
            <person name="Nishi S."/>
            <person name="Hori S."/>
            <person name="Arai W."/>
            <person name="Tsubouchi T."/>
            <person name="Morono Y."/>
            <person name="Uchiyama I."/>
            <person name="Ito T."/>
            <person name="Fujiyama A."/>
            <person name="Inagaki F."/>
            <person name="Takami H."/>
        </authorList>
    </citation>
    <scope>NUCLEOTIDE SEQUENCE</scope>
    <source>
        <strain evidence="1">Expedition CK06-06</strain>
    </source>
</reference>
<comment type="caution">
    <text evidence="1">The sequence shown here is derived from an EMBL/GenBank/DDBJ whole genome shotgun (WGS) entry which is preliminary data.</text>
</comment>
<dbReference type="InterPro" id="IPR037010">
    <property type="entry name" value="VitB12-dep_Met_synth_activ_sf"/>
</dbReference>
<dbReference type="AlphaFoldDB" id="X1T1C5"/>
<dbReference type="SUPFAM" id="SSF56507">
    <property type="entry name" value="Methionine synthase activation domain-like"/>
    <property type="match status" value="1"/>
</dbReference>
<proteinExistence type="predicted"/>
<accession>X1T1C5</accession>
<dbReference type="GO" id="GO:0008705">
    <property type="term" value="F:methionine synthase activity"/>
    <property type="evidence" value="ECO:0007669"/>
    <property type="project" value="InterPro"/>
</dbReference>
<protein>
    <submittedName>
        <fullName evidence="1">Uncharacterized protein</fullName>
    </submittedName>
</protein>
<gene>
    <name evidence="1" type="ORF">S12H4_31585</name>
</gene>
<evidence type="ECO:0000313" key="1">
    <source>
        <dbReference type="EMBL" id="GAI99117.1"/>
    </source>
</evidence>
<name>X1T1C5_9ZZZZ</name>
<dbReference type="EMBL" id="BARW01018451">
    <property type="protein sequence ID" value="GAI99117.1"/>
    <property type="molecule type" value="Genomic_DNA"/>
</dbReference>
<sequence>ERVFPYIITAGRELESIEISKSDYMKMFLLDAIKELILESAIGYFEIYLTKKYALGTMSHMNPGSLRDWPVTQQTGLFSIFGDVDDLIDVKSKKSEIKSSVFLKNMFQ</sequence>